<protein>
    <submittedName>
        <fullName evidence="4">TetR/AcrR family transcriptional regulator</fullName>
    </submittedName>
</protein>
<dbReference type="PROSITE" id="PS50977">
    <property type="entry name" value="HTH_TETR_2"/>
    <property type="match status" value="1"/>
</dbReference>
<proteinExistence type="predicted"/>
<dbReference type="Pfam" id="PF00440">
    <property type="entry name" value="TetR_N"/>
    <property type="match status" value="1"/>
</dbReference>
<dbReference type="Gene3D" id="1.10.357.10">
    <property type="entry name" value="Tetracycline Repressor, domain 2"/>
    <property type="match status" value="1"/>
</dbReference>
<gene>
    <name evidence="4" type="ORF">D0911_03340</name>
</gene>
<sequence>MKTSLSTFPQNRRVAAEAVILPIGVTPKGARGKILNAALRLFALRGYGATSVRDICKEAKVQTTTLYSHFPSKELVLAEIIQLGHTEHLRRLREALSQCEHQAPAEQLSALVRAHVISHCEYSMLAVVTNTEMHALSDDTVRPVMAILQESESLLGEVLLRCSQNSIFDVPDIELALRAIGGMGMRVAFWYEPNCGKTPEYVADTFANFAMRLMGITHDPQPG</sequence>
<dbReference type="InterPro" id="IPR023772">
    <property type="entry name" value="DNA-bd_HTH_TetR-type_CS"/>
</dbReference>
<dbReference type="PRINTS" id="PR00455">
    <property type="entry name" value="HTHTETR"/>
</dbReference>
<dbReference type="PROSITE" id="PS01081">
    <property type="entry name" value="HTH_TETR_1"/>
    <property type="match status" value="1"/>
</dbReference>
<dbReference type="PANTHER" id="PTHR30055:SF200">
    <property type="entry name" value="HTH-TYPE TRANSCRIPTIONAL REPRESSOR BDCR"/>
    <property type="match status" value="1"/>
</dbReference>
<name>A0ABX9W8Z7_9GAMM</name>
<dbReference type="SUPFAM" id="SSF48498">
    <property type="entry name" value="Tetracyclin repressor-like, C-terminal domain"/>
    <property type="match status" value="1"/>
</dbReference>
<evidence type="ECO:0000259" key="3">
    <source>
        <dbReference type="PROSITE" id="PS50977"/>
    </source>
</evidence>
<accession>A0ABX9W8Z7</accession>
<comment type="caution">
    <text evidence="4">The sequence shown here is derived from an EMBL/GenBank/DDBJ whole genome shotgun (WGS) entry which is preliminary data.</text>
</comment>
<dbReference type="InterPro" id="IPR041490">
    <property type="entry name" value="KstR2_TetR_C"/>
</dbReference>
<reference evidence="4 5" key="1">
    <citation type="submission" date="2018-10" db="EMBL/GenBank/DDBJ databases">
        <title>Draft genome sequence of Zhongshania sp. DSW25-10.</title>
        <authorList>
            <person name="Oh J."/>
        </authorList>
    </citation>
    <scope>NUCLEOTIDE SEQUENCE [LARGE SCALE GENOMIC DNA]</scope>
    <source>
        <strain evidence="4 5">DSW25-10</strain>
    </source>
</reference>
<feature type="DNA-binding region" description="H-T-H motif" evidence="2">
    <location>
        <begin position="51"/>
        <end position="70"/>
    </location>
</feature>
<evidence type="ECO:0000256" key="1">
    <source>
        <dbReference type="ARBA" id="ARBA00023125"/>
    </source>
</evidence>
<dbReference type="InterPro" id="IPR050109">
    <property type="entry name" value="HTH-type_TetR-like_transc_reg"/>
</dbReference>
<dbReference type="SUPFAM" id="SSF46689">
    <property type="entry name" value="Homeodomain-like"/>
    <property type="match status" value="1"/>
</dbReference>
<dbReference type="Proteomes" id="UP000274695">
    <property type="component" value="Unassembled WGS sequence"/>
</dbReference>
<keyword evidence="1 2" id="KW-0238">DNA-binding</keyword>
<dbReference type="EMBL" id="RHGB01000002">
    <property type="protein sequence ID" value="RNL67271.1"/>
    <property type="molecule type" value="Genomic_DNA"/>
</dbReference>
<evidence type="ECO:0000313" key="4">
    <source>
        <dbReference type="EMBL" id="RNL67271.1"/>
    </source>
</evidence>
<feature type="domain" description="HTH tetR-type" evidence="3">
    <location>
        <begin position="28"/>
        <end position="88"/>
    </location>
</feature>
<keyword evidence="5" id="KW-1185">Reference proteome</keyword>
<dbReference type="InterPro" id="IPR009057">
    <property type="entry name" value="Homeodomain-like_sf"/>
</dbReference>
<dbReference type="InterPro" id="IPR001647">
    <property type="entry name" value="HTH_TetR"/>
</dbReference>
<dbReference type="InterPro" id="IPR036271">
    <property type="entry name" value="Tet_transcr_reg_TetR-rel_C_sf"/>
</dbReference>
<dbReference type="RefSeq" id="WP_123181483.1">
    <property type="nucleotide sequence ID" value="NZ_RHGB01000002.1"/>
</dbReference>
<dbReference type="PANTHER" id="PTHR30055">
    <property type="entry name" value="HTH-TYPE TRANSCRIPTIONAL REGULATOR RUTR"/>
    <property type="match status" value="1"/>
</dbReference>
<evidence type="ECO:0000256" key="2">
    <source>
        <dbReference type="PROSITE-ProRule" id="PRU00335"/>
    </source>
</evidence>
<organism evidence="4 5">
    <name type="scientific">Zhongshania marina</name>
    <dbReference type="NCBI Taxonomy" id="2304603"/>
    <lineage>
        <taxon>Bacteria</taxon>
        <taxon>Pseudomonadati</taxon>
        <taxon>Pseudomonadota</taxon>
        <taxon>Gammaproteobacteria</taxon>
        <taxon>Cellvibrionales</taxon>
        <taxon>Spongiibacteraceae</taxon>
        <taxon>Zhongshania</taxon>
    </lineage>
</organism>
<evidence type="ECO:0000313" key="5">
    <source>
        <dbReference type="Proteomes" id="UP000274695"/>
    </source>
</evidence>
<dbReference type="Pfam" id="PF17932">
    <property type="entry name" value="TetR_C_24"/>
    <property type="match status" value="1"/>
</dbReference>